<dbReference type="AlphaFoldDB" id="A0AAE0U5E5"/>
<dbReference type="EMBL" id="JAUTDP010000013">
    <property type="protein sequence ID" value="KAK3391581.1"/>
    <property type="molecule type" value="Genomic_DNA"/>
</dbReference>
<comment type="caution">
    <text evidence="1">The sequence shown here is derived from an EMBL/GenBank/DDBJ whole genome shotgun (WGS) entry which is preliminary data.</text>
</comment>
<keyword evidence="2" id="KW-1185">Reference proteome</keyword>
<reference evidence="1" key="2">
    <citation type="submission" date="2023-07" db="EMBL/GenBank/DDBJ databases">
        <authorList>
            <consortium name="Lawrence Berkeley National Laboratory"/>
            <person name="Haridas S."/>
            <person name="Hensen N."/>
            <person name="Bonometti L."/>
            <person name="Westerberg I."/>
            <person name="Brannstrom I.O."/>
            <person name="Guillou S."/>
            <person name="Cros-Aarteil S."/>
            <person name="Calhoun S."/>
            <person name="Kuo A."/>
            <person name="Mondo S."/>
            <person name="Pangilinan J."/>
            <person name="Riley R."/>
            <person name="LaButti K."/>
            <person name="Andreopoulos B."/>
            <person name="Lipzen A."/>
            <person name="Chen C."/>
            <person name="Yanf M."/>
            <person name="Daum C."/>
            <person name="Ng V."/>
            <person name="Clum A."/>
            <person name="Steindorff A."/>
            <person name="Ohm R."/>
            <person name="Martin F."/>
            <person name="Silar P."/>
            <person name="Natvig D."/>
            <person name="Lalanne C."/>
            <person name="Gautier V."/>
            <person name="Ament-velasquez S.L."/>
            <person name="Kruys A."/>
            <person name="Hutchinson M.I."/>
            <person name="Powell A.J."/>
            <person name="Barry K."/>
            <person name="Miller A.N."/>
            <person name="Grigoriev I.V."/>
            <person name="Debuchy R."/>
            <person name="Gladieux P."/>
            <person name="Thoren M.H."/>
            <person name="Johannesson H."/>
        </authorList>
    </citation>
    <scope>NUCLEOTIDE SEQUENCE</scope>
    <source>
        <strain evidence="1">FGSC 1904</strain>
    </source>
</reference>
<reference evidence="1" key="1">
    <citation type="journal article" date="2023" name="Mol. Phylogenet. Evol.">
        <title>Genome-scale phylogeny and comparative genomics of the fungal order Sordariales.</title>
        <authorList>
            <person name="Hensen N."/>
            <person name="Bonometti L."/>
            <person name="Westerberg I."/>
            <person name="Brannstrom I.O."/>
            <person name="Guillou S."/>
            <person name="Cros-Aarteil S."/>
            <person name="Calhoun S."/>
            <person name="Haridas S."/>
            <person name="Kuo A."/>
            <person name="Mondo S."/>
            <person name="Pangilinan J."/>
            <person name="Riley R."/>
            <person name="LaButti K."/>
            <person name="Andreopoulos B."/>
            <person name="Lipzen A."/>
            <person name="Chen C."/>
            <person name="Yan M."/>
            <person name="Daum C."/>
            <person name="Ng V."/>
            <person name="Clum A."/>
            <person name="Steindorff A."/>
            <person name="Ohm R.A."/>
            <person name="Martin F."/>
            <person name="Silar P."/>
            <person name="Natvig D.O."/>
            <person name="Lalanne C."/>
            <person name="Gautier V."/>
            <person name="Ament-Velasquez S.L."/>
            <person name="Kruys A."/>
            <person name="Hutchinson M.I."/>
            <person name="Powell A.J."/>
            <person name="Barry K."/>
            <person name="Miller A.N."/>
            <person name="Grigoriev I.V."/>
            <person name="Debuchy R."/>
            <person name="Gladieux P."/>
            <person name="Hiltunen Thoren M."/>
            <person name="Johannesson H."/>
        </authorList>
    </citation>
    <scope>NUCLEOTIDE SEQUENCE</scope>
    <source>
        <strain evidence="1">FGSC 1904</strain>
    </source>
</reference>
<dbReference type="Proteomes" id="UP001281003">
    <property type="component" value="Unassembled WGS sequence"/>
</dbReference>
<sequence>LHIKASREDWEQLKGVGKLNSISNLGYYSILANVSSSVYLCGNFDGSRGRRLDSENTRLTKCFCLSVKLIPAPHSHPWTNHWK</sequence>
<evidence type="ECO:0000313" key="1">
    <source>
        <dbReference type="EMBL" id="KAK3391581.1"/>
    </source>
</evidence>
<organism evidence="1 2">
    <name type="scientific">Sordaria brevicollis</name>
    <dbReference type="NCBI Taxonomy" id="83679"/>
    <lineage>
        <taxon>Eukaryota</taxon>
        <taxon>Fungi</taxon>
        <taxon>Dikarya</taxon>
        <taxon>Ascomycota</taxon>
        <taxon>Pezizomycotina</taxon>
        <taxon>Sordariomycetes</taxon>
        <taxon>Sordariomycetidae</taxon>
        <taxon>Sordariales</taxon>
        <taxon>Sordariaceae</taxon>
        <taxon>Sordaria</taxon>
    </lineage>
</organism>
<name>A0AAE0U5E5_SORBR</name>
<accession>A0AAE0U5E5</accession>
<gene>
    <name evidence="1" type="ORF">B0T20DRAFT_328999</name>
</gene>
<proteinExistence type="predicted"/>
<evidence type="ECO:0000313" key="2">
    <source>
        <dbReference type="Proteomes" id="UP001281003"/>
    </source>
</evidence>
<feature type="non-terminal residue" evidence="1">
    <location>
        <position position="83"/>
    </location>
</feature>
<feature type="non-terminal residue" evidence="1">
    <location>
        <position position="1"/>
    </location>
</feature>
<protein>
    <submittedName>
        <fullName evidence="1">Uncharacterized protein</fullName>
    </submittedName>
</protein>